<evidence type="ECO:0000256" key="7">
    <source>
        <dbReference type="PROSITE-ProRule" id="PRU10141"/>
    </source>
</evidence>
<dbReference type="InterPro" id="IPR017441">
    <property type="entry name" value="Protein_kinase_ATP_BS"/>
</dbReference>
<keyword evidence="10" id="KW-1185">Reference proteome</keyword>
<dbReference type="OrthoDB" id="6414404at2759"/>
<dbReference type="GO" id="GO:0006955">
    <property type="term" value="P:immune response"/>
    <property type="evidence" value="ECO:0007669"/>
    <property type="project" value="TreeGrafter"/>
</dbReference>
<sequence length="496" mass="57532">MNEAGDNHQSFKDLFFNSKKLSFIDPSEFIVTKVLGVGTFGFVKEASWKEQKVAIKYFHLNNDFFKEAEQLSLVKHENIITVFGYTVSTEKNGLILEFADGGNLYNFLHANNTYSIVKYTLAHAISWCLQCARAVHYLHSLNILHRDLKPSNLLLTNKCRTIKICDFGTAREKQDTMSINLGTPCWMAPEVFRSKKYTEKCDVFSWGIILWEVLSRKAPYTNFDNNYATLWAIQNGERPPMFRDCPEILRRLITDCWDYDHSKRPSMEKIVKIMEKILSLCPDEANDEIIPIKQENFEYRIVNISNVNTGTNSSNNTIFSDDCLMPRLPKPNVGHKRSNSSDAQIVLAEENLNPENAEISEEKIQELIQYFNAYLFLHSHLVPPTPDVQNCQSMVIFENHRKSALKLYRMKSEHEFWLNRIKELNEKLNNPELIEDSSAHYIHLTKEKINLQKIRSSFAKQLFELMRKKDTTTTTNTSAQRSDGEWILIDNSSQKK</sequence>
<dbReference type="InParanoid" id="A0A6P6YMD9"/>
<dbReference type="PROSITE" id="PS00108">
    <property type="entry name" value="PROTEIN_KINASE_ST"/>
    <property type="match status" value="1"/>
</dbReference>
<keyword evidence="6 7" id="KW-0067">ATP-binding</keyword>
<dbReference type="KEGG" id="dpte:113799863"/>
<dbReference type="GO" id="GO:0019899">
    <property type="term" value="F:enzyme binding"/>
    <property type="evidence" value="ECO:0007669"/>
    <property type="project" value="UniProtKB-ARBA"/>
</dbReference>
<feature type="domain" description="Protein kinase" evidence="9">
    <location>
        <begin position="29"/>
        <end position="278"/>
    </location>
</feature>
<dbReference type="InterPro" id="IPR011009">
    <property type="entry name" value="Kinase-like_dom_sf"/>
</dbReference>
<dbReference type="Proteomes" id="UP000515146">
    <property type="component" value="Unplaced"/>
</dbReference>
<dbReference type="InterPro" id="IPR008271">
    <property type="entry name" value="Ser/Thr_kinase_AS"/>
</dbReference>
<evidence type="ECO:0000256" key="5">
    <source>
        <dbReference type="ARBA" id="ARBA00022777"/>
    </source>
</evidence>
<evidence type="ECO:0000256" key="2">
    <source>
        <dbReference type="ARBA" id="ARBA00022527"/>
    </source>
</evidence>
<evidence type="ECO:0000313" key="11">
    <source>
        <dbReference type="RefSeq" id="XP_027206360.1"/>
    </source>
</evidence>
<dbReference type="SUPFAM" id="SSF56112">
    <property type="entry name" value="Protein kinase-like (PK-like)"/>
    <property type="match status" value="1"/>
</dbReference>
<evidence type="ECO:0000313" key="10">
    <source>
        <dbReference type="Proteomes" id="UP000515146"/>
    </source>
</evidence>
<dbReference type="OMA" id="HAISWCL"/>
<dbReference type="PROSITE" id="PS50011">
    <property type="entry name" value="PROTEIN_KINASE_DOM"/>
    <property type="match status" value="1"/>
</dbReference>
<dbReference type="GO" id="GO:0004709">
    <property type="term" value="F:MAP kinase kinase kinase activity"/>
    <property type="evidence" value="ECO:0007669"/>
    <property type="project" value="TreeGrafter"/>
</dbReference>
<organism evidence="10 11">
    <name type="scientific">Dermatophagoides pteronyssinus</name>
    <name type="common">European house dust mite</name>
    <dbReference type="NCBI Taxonomy" id="6956"/>
    <lineage>
        <taxon>Eukaryota</taxon>
        <taxon>Metazoa</taxon>
        <taxon>Ecdysozoa</taxon>
        <taxon>Arthropoda</taxon>
        <taxon>Chelicerata</taxon>
        <taxon>Arachnida</taxon>
        <taxon>Acari</taxon>
        <taxon>Acariformes</taxon>
        <taxon>Sarcoptiformes</taxon>
        <taxon>Astigmata</taxon>
        <taxon>Psoroptidia</taxon>
        <taxon>Analgoidea</taxon>
        <taxon>Pyroglyphidae</taxon>
        <taxon>Dermatophagoidinae</taxon>
        <taxon>Dermatophagoides</taxon>
    </lineage>
</organism>
<dbReference type="InterPro" id="IPR000719">
    <property type="entry name" value="Prot_kinase_dom"/>
</dbReference>
<evidence type="ECO:0000256" key="1">
    <source>
        <dbReference type="ARBA" id="ARBA00006529"/>
    </source>
</evidence>
<evidence type="ECO:0000256" key="3">
    <source>
        <dbReference type="ARBA" id="ARBA00022679"/>
    </source>
</evidence>
<dbReference type="SMART" id="SM00220">
    <property type="entry name" value="S_TKc"/>
    <property type="match status" value="1"/>
</dbReference>
<dbReference type="PANTHER" id="PTHR46716">
    <property type="entry name" value="MITOGEN-ACTIVATED PROTEIN KINASE KINASE KINASE 7"/>
    <property type="match status" value="1"/>
</dbReference>
<comment type="similarity">
    <text evidence="1">Belongs to the protein kinase superfamily. STE Ser/Thr protein kinase family. MAP kinase kinase kinase subfamily.</text>
</comment>
<protein>
    <submittedName>
        <fullName evidence="11">Mitogen-activated protein kinase kinase kinase 7-like</fullName>
    </submittedName>
</protein>
<evidence type="ECO:0000256" key="4">
    <source>
        <dbReference type="ARBA" id="ARBA00022741"/>
    </source>
</evidence>
<reference evidence="11" key="1">
    <citation type="submission" date="2025-08" db="UniProtKB">
        <authorList>
            <consortium name="RefSeq"/>
        </authorList>
    </citation>
    <scope>IDENTIFICATION</scope>
    <source>
        <strain evidence="11">Airmid</strain>
    </source>
</reference>
<dbReference type="PROSITE" id="PS00107">
    <property type="entry name" value="PROTEIN_KINASE_ATP"/>
    <property type="match status" value="1"/>
</dbReference>
<dbReference type="Pfam" id="PF07714">
    <property type="entry name" value="PK_Tyr_Ser-Thr"/>
    <property type="match status" value="1"/>
</dbReference>
<dbReference type="InterPro" id="IPR001245">
    <property type="entry name" value="Ser-Thr/Tyr_kinase_cat_dom"/>
</dbReference>
<evidence type="ECO:0000259" key="9">
    <source>
        <dbReference type="PROSITE" id="PS50011"/>
    </source>
</evidence>
<name>A0A6P6YMD9_DERPT</name>
<dbReference type="FunCoup" id="A0A6P6YMD9">
    <property type="interactions" value="196"/>
</dbReference>
<proteinExistence type="inferred from homology"/>
<dbReference type="Gene3D" id="1.10.510.10">
    <property type="entry name" value="Transferase(Phosphotransferase) domain 1"/>
    <property type="match status" value="1"/>
</dbReference>
<accession>A0A6P6YMD9</accession>
<dbReference type="AlphaFoldDB" id="A0A6P6YMD9"/>
<dbReference type="GO" id="GO:0006950">
    <property type="term" value="P:response to stress"/>
    <property type="evidence" value="ECO:0007669"/>
    <property type="project" value="UniProtKB-ARBA"/>
</dbReference>
<keyword evidence="5" id="KW-0418">Kinase</keyword>
<dbReference type="PRINTS" id="PR00109">
    <property type="entry name" value="TYRKINASE"/>
</dbReference>
<dbReference type="GO" id="GO:0007254">
    <property type="term" value="P:JNK cascade"/>
    <property type="evidence" value="ECO:0007669"/>
    <property type="project" value="TreeGrafter"/>
</dbReference>
<dbReference type="GO" id="GO:0005524">
    <property type="term" value="F:ATP binding"/>
    <property type="evidence" value="ECO:0007669"/>
    <property type="project" value="UniProtKB-UniRule"/>
</dbReference>
<gene>
    <name evidence="11" type="primary">LOC113799863</name>
</gene>
<dbReference type="RefSeq" id="XP_027206360.1">
    <property type="nucleotide sequence ID" value="XM_027350559.1"/>
</dbReference>
<evidence type="ECO:0000256" key="8">
    <source>
        <dbReference type="RuleBase" id="RU000304"/>
    </source>
</evidence>
<feature type="binding site" evidence="7">
    <location>
        <position position="56"/>
    </location>
    <ligand>
        <name>ATP</name>
        <dbReference type="ChEBI" id="CHEBI:30616"/>
    </ligand>
</feature>
<keyword evidence="4 7" id="KW-0547">Nucleotide-binding</keyword>
<dbReference type="PANTHER" id="PTHR46716:SF1">
    <property type="entry name" value="MITOGEN-ACTIVATED PROTEIN KINASE KINASE KINASE 7"/>
    <property type="match status" value="1"/>
</dbReference>
<keyword evidence="3" id="KW-0808">Transferase</keyword>
<keyword evidence="2 8" id="KW-0723">Serine/threonine-protein kinase</keyword>
<evidence type="ECO:0000256" key="6">
    <source>
        <dbReference type="ARBA" id="ARBA00022840"/>
    </source>
</evidence>
<dbReference type="GO" id="GO:0043123">
    <property type="term" value="P:positive regulation of canonical NF-kappaB signal transduction"/>
    <property type="evidence" value="ECO:0007669"/>
    <property type="project" value="TreeGrafter"/>
</dbReference>
<dbReference type="Gene3D" id="3.30.200.20">
    <property type="entry name" value="Phosphorylase Kinase, domain 1"/>
    <property type="match status" value="1"/>
</dbReference>